<protein>
    <submittedName>
        <fullName evidence="2">Uncharacterized protein</fullName>
    </submittedName>
</protein>
<proteinExistence type="predicted"/>
<dbReference type="EMBL" id="JADCNL010000592">
    <property type="protein sequence ID" value="KAG0446287.1"/>
    <property type="molecule type" value="Genomic_DNA"/>
</dbReference>
<accession>A0A835U2U2</accession>
<keyword evidence="3" id="KW-1185">Reference proteome</keyword>
<evidence type="ECO:0000313" key="3">
    <source>
        <dbReference type="Proteomes" id="UP000636800"/>
    </source>
</evidence>
<evidence type="ECO:0000313" key="1">
    <source>
        <dbReference type="EMBL" id="KAG0446285.1"/>
    </source>
</evidence>
<dbReference type="Proteomes" id="UP000639772">
    <property type="component" value="Unassembled WGS sequence"/>
</dbReference>
<evidence type="ECO:0000313" key="4">
    <source>
        <dbReference type="Proteomes" id="UP000639772"/>
    </source>
</evidence>
<comment type="caution">
    <text evidence="2">The sequence shown here is derived from an EMBL/GenBank/DDBJ whole genome shotgun (WGS) entry which is preliminary data.</text>
</comment>
<evidence type="ECO:0000313" key="2">
    <source>
        <dbReference type="EMBL" id="KAG0446287.1"/>
    </source>
</evidence>
<dbReference type="AlphaFoldDB" id="A0A835U2U2"/>
<organism evidence="2 3">
    <name type="scientific">Vanilla planifolia</name>
    <name type="common">Vanilla</name>
    <dbReference type="NCBI Taxonomy" id="51239"/>
    <lineage>
        <taxon>Eukaryota</taxon>
        <taxon>Viridiplantae</taxon>
        <taxon>Streptophyta</taxon>
        <taxon>Embryophyta</taxon>
        <taxon>Tracheophyta</taxon>
        <taxon>Spermatophyta</taxon>
        <taxon>Magnoliopsida</taxon>
        <taxon>Liliopsida</taxon>
        <taxon>Asparagales</taxon>
        <taxon>Orchidaceae</taxon>
        <taxon>Vanilloideae</taxon>
        <taxon>Vanilleae</taxon>
        <taxon>Vanilla</taxon>
    </lineage>
</organism>
<dbReference type="EMBL" id="JADCNM010000593">
    <property type="protein sequence ID" value="KAG0446285.1"/>
    <property type="molecule type" value="Genomic_DNA"/>
</dbReference>
<dbReference type="Proteomes" id="UP000636800">
    <property type="component" value="Unassembled WGS sequence"/>
</dbReference>
<sequence length="118" mass="13779">MATIDADRATIDPINGYRIQAPHGTGLYPTHKHFSLADTTWIPLVLVRRYTPAGKPRLMHFECNRSRAQWHRRQFLFLHSSEKAWPLLWTTVEQPLCASHLKTFSPAEEQWKQDNVRS</sequence>
<reference evidence="3 4" key="1">
    <citation type="journal article" date="2020" name="Nat. Food">
        <title>A phased Vanilla planifolia genome enables genetic improvement of flavour and production.</title>
        <authorList>
            <person name="Hasing T."/>
            <person name="Tang H."/>
            <person name="Brym M."/>
            <person name="Khazi F."/>
            <person name="Huang T."/>
            <person name="Chambers A.H."/>
        </authorList>
    </citation>
    <scope>NUCLEOTIDE SEQUENCE [LARGE SCALE GENOMIC DNA]</scope>
    <source>
        <tissue evidence="2">Leaf</tissue>
    </source>
</reference>
<name>A0A835U2U2_VANPL</name>
<gene>
    <name evidence="2" type="ORF">HPP92_028906</name>
    <name evidence="1" type="ORF">HPP92_028916</name>
</gene>